<dbReference type="Pfam" id="PF03372">
    <property type="entry name" value="Exo_endo_phos"/>
    <property type="match status" value="1"/>
</dbReference>
<dbReference type="PROSITE" id="PS50878">
    <property type="entry name" value="RT_POL"/>
    <property type="match status" value="1"/>
</dbReference>
<dbReference type="InterPro" id="IPR036691">
    <property type="entry name" value="Endo/exonu/phosph_ase_sf"/>
</dbReference>
<reference evidence="3" key="4">
    <citation type="submission" date="2000-03" db="EMBL/GenBank/DDBJ databases">
        <authorList>
            <person name="Vandenbol M."/>
            <person name="Jallet C."/>
            <person name="Portetelle D."/>
            <person name="Mewes H.W."/>
            <person name="Lemcke K."/>
            <person name="Mayer K.F.X."/>
        </authorList>
    </citation>
    <scope>NUCLEOTIDE SEQUENCE</scope>
</reference>
<dbReference type="CDD" id="cd01650">
    <property type="entry name" value="RT_nLTR_like"/>
    <property type="match status" value="1"/>
</dbReference>
<dbReference type="InterPro" id="IPR000477">
    <property type="entry name" value="RT_dom"/>
</dbReference>
<dbReference type="PANTHER" id="PTHR19446">
    <property type="entry name" value="REVERSE TRANSCRIPTASES"/>
    <property type="match status" value="1"/>
</dbReference>
<reference key="2">
    <citation type="journal article" date="1999" name="Nature">
        <title>Sequence and analysis of chromosome 4 of the plant Arabidopsis thaliana.</title>
        <authorList>
            <consortium name="EU"/>
            <consortium name="CSHL and WU Arabidopsis Sequencing Project"/>
            <person name="Mayer K."/>
            <person name="Schuller C."/>
            <person name="Wambutt R."/>
            <person name="Murphy G."/>
            <person name="Volckaert G."/>
            <person name="Pohl T."/>
            <person name="Dusterhoft A."/>
            <person name="Stiekema W."/>
            <person name="Entian K.D."/>
            <person name="Terryn N."/>
            <person name="Harris B."/>
            <person name="Ansorge W."/>
            <person name="Brandt P."/>
            <person name="Grivell L."/>
            <person name="Rieger M."/>
            <person name="Weichselgartner M."/>
            <person name="de Simone V."/>
            <person name="Obermaier B."/>
            <person name="Mache R."/>
            <person name="Muller M."/>
            <person name="Kreis M."/>
            <person name="Delseny M."/>
            <person name="Puigdomenech P."/>
            <person name="Watson M."/>
            <person name="Schmidtheini T."/>
            <person name="Reichert B."/>
            <person name="Portatelle D."/>
            <person name="Perez-Alonso M."/>
            <person name="Boutry M."/>
            <person name="Bancroft I."/>
            <person name="Vos P."/>
            <person name="Hoheisel J."/>
            <person name="Zimmermann W."/>
            <person name="Wedler H."/>
            <person name="Ridley P."/>
            <person name="Langham S.A."/>
            <person name="McCullagh B."/>
            <person name="Bilham L."/>
            <person name="Robben J."/>
            <person name="Van der Schueren J."/>
            <person name="Grymonprez B."/>
            <person name="Chuang Y.J."/>
            <person name="Vandenbussche F."/>
            <person name="Braeken M."/>
            <person name="Weltjens I."/>
            <person name="Voet M."/>
            <person name="Bastiaens I."/>
            <person name="Aert R."/>
            <person name="Defoor E."/>
            <person name="Weitzenegger T."/>
            <person name="Bothe G."/>
            <person name="Ramsperger U."/>
            <person name="Hilbert H."/>
            <person name="Braun M."/>
            <person name="Holzer E."/>
            <person name="Brandt A."/>
            <person name="Peters S."/>
            <person name="van Staveren M."/>
            <person name="Dirske W."/>
            <person name="Mooijman P."/>
            <person name="Klein Lankhorst R."/>
            <person name="Rose M."/>
            <person name="Hauf J."/>
            <person name="Kotter P."/>
            <person name="Berneiser S."/>
            <person name="Hempel S."/>
            <person name="Feldpausch M."/>
            <person name="Lamberth S."/>
            <person name="Van den Daele H."/>
            <person name="De Keyser A."/>
            <person name="Buysshaert C."/>
            <person name="Gielen J."/>
            <person name="Villarroel R."/>
            <person name="De Clercq R."/>
            <person name="Van Montagu M."/>
            <person name="Rogers J."/>
            <person name="Cronin A."/>
            <person name="Quail M."/>
            <person name="Bray-Allen S."/>
            <person name="Clark L."/>
            <person name="Doggett J."/>
            <person name="Hall S."/>
            <person name="Kay M."/>
            <person name="Lennard N."/>
            <person name="McLay K."/>
            <person name="Mayes R."/>
            <person name="Pettett A."/>
            <person name="Rajandream M.A."/>
            <person name="Lyne M."/>
            <person name="Benes V."/>
            <person name="Rechmann S."/>
            <person name="Borkova D."/>
            <person name="Blocker H."/>
            <person name="Scharfe M."/>
            <person name="Grimm M."/>
            <person name="Lohnert T.H."/>
            <person name="Dose S."/>
            <person name="de Haan M."/>
            <person name="Maarse A."/>
            <person name="Schafer M."/>
            <person name="Muller-Auer S."/>
            <person name="Gabel C."/>
            <person name="Fuchs M."/>
            <person name="Fartmann B."/>
            <person name="Granderath K."/>
            <person name="Dauner D."/>
            <person name="Herzl A."/>
            <person name="Neumann S."/>
            <person name="Argiriou A."/>
            <person name="Vitale D."/>
            <person name="Liguori R."/>
            <person name="Piravandi E."/>
            <person name="Massenet O."/>
            <person name="Quigley F."/>
            <person name="Clabauld G."/>
            <person name="Mundlein A."/>
            <person name="Felber R."/>
            <person name="Schnabl S."/>
            <person name="Hiller R."/>
            <person name="Schmidt W."/>
            <person name="Lecharny A."/>
            <person name="Aubourg S."/>
            <person name="Chefdor F."/>
            <person name="Cooke R."/>
            <person name="Berger C."/>
            <person name="Montfort A."/>
            <person name="Casacuberta E."/>
            <person name="Gibbons T."/>
            <person name="Weber N."/>
            <person name="Vandenbol M."/>
            <person name="Bargues M."/>
            <person name="Terol J."/>
            <person name="Torres A."/>
            <person name="Perez-Perez A."/>
            <person name="Purnelle B."/>
            <person name="Bent E."/>
            <person name="Johnson S."/>
            <person name="Tacon D."/>
            <person name="Jesse T."/>
            <person name="Heijnen L."/>
            <person name="Schwarz S."/>
            <person name="Scholler P."/>
            <person name="Heber S."/>
            <person name="Francs P."/>
            <person name="Bielke C."/>
            <person name="Frishman D."/>
            <person name="Haase D."/>
            <person name="Lemcke K."/>
            <person name="Mewes H.W."/>
            <person name="Stocker S."/>
            <person name="Zaccaria P."/>
            <person name="Bevan M."/>
            <person name="Wilson R.K."/>
            <person name="de la Bastide M."/>
            <person name="Habermann K."/>
            <person name="Parnell L."/>
            <person name="Dedhia N."/>
            <person name="Gnoj L."/>
            <person name="Schutz K."/>
            <person name="Huang E."/>
            <person name="Spiegel L."/>
            <person name="Sehkon M."/>
            <person name="Murray J."/>
            <person name="Sheet P."/>
            <person name="Cordes M."/>
            <person name="Abu-Threideh J."/>
            <person name="Stoneking T."/>
            <person name="Kalicki J."/>
            <person name="Graves T."/>
            <person name="Harmon G."/>
            <person name="Edwards J."/>
            <person name="Latreille P."/>
            <person name="Courtney L."/>
            <person name="Cloud J."/>
            <person name="Abbott A."/>
            <person name="Scott K."/>
            <person name="Johnson D."/>
            <person name="Minx P."/>
            <person name="Bentley D."/>
            <person name="Fulton B."/>
            <person name="Miller N."/>
            <person name="Greco T."/>
            <person name="Kemp K."/>
            <person name="Kramer J."/>
            <person name="Fulton L."/>
            <person name="Mardis E."/>
            <person name="Dante M."/>
            <person name="Pepin K."/>
            <person name="Hillier L."/>
            <person name="Nelson J."/>
            <person name="Spieth J."/>
            <person name="Ryan E."/>
            <person name="Andrews S."/>
            <person name="Geisel C."/>
            <person name="Layman D."/>
            <person name="Du H."/>
            <person name="Ali J."/>
            <person name="Berghoff A."/>
            <person name="Jones K."/>
            <person name="Drone K."/>
            <person name="Cotton M."/>
            <person name="Joshu C."/>
            <person name="Antonoiu B."/>
            <person name="Zidanic M."/>
            <person name="Strong C."/>
            <person name="Sun H."/>
            <person name="Lamar B."/>
            <person name="Yordan C."/>
            <person name="Ma P."/>
            <person name="Zhong J."/>
            <person name="Preston R."/>
            <person name="Vil D."/>
            <person name="Shekher M."/>
            <person name="Matero A."/>
            <person name="Shah R."/>
            <person name="Swaby I.K."/>
            <person name="O'Shaughnessy A."/>
            <person name="Rodriguez M."/>
            <person name="Hoffmann J."/>
            <person name="Till S."/>
            <person name="Granat S."/>
            <person name="Shohdy N."/>
            <person name="Hasegawa A."/>
            <person name="Hameed A."/>
            <person name="Lodhi M."/>
            <person name="Johnson A."/>
            <person name="Chen E."/>
            <person name="Marra M."/>
            <person name="Martienssen R."/>
            <person name="McCombie W.R."/>
        </authorList>
    </citation>
    <scope>NUCLEOTIDE SEQUENCE [LARGE SCALE GENOMIC DNA]</scope>
    <source>
        <strain>cv. Columbia</strain>
    </source>
</reference>
<dbReference type="AlphaFoldDB" id="O65598"/>
<dbReference type="InterPro" id="IPR005135">
    <property type="entry name" value="Endo/exonuclease/phosphatase"/>
</dbReference>
<name>O65598_ARATH</name>
<reference evidence="2" key="1">
    <citation type="submission" date="1998-03" db="EMBL/GenBank/DDBJ databases">
        <authorList>
            <person name="Bevan M."/>
            <person name="Vandenbol M."/>
            <person name="Jallet C."/>
            <person name="Portetelle D."/>
            <person name="Hoheisel J."/>
            <person name="Mewes H.W."/>
            <person name="Mayer K.F.X."/>
            <person name="Lemcke K."/>
            <person name="Schueller C."/>
        </authorList>
    </citation>
    <scope>NUCLEOTIDE SEQUENCE</scope>
</reference>
<dbReference type="EMBL" id="AL161565">
    <property type="protein sequence ID" value="CAB79491.1"/>
    <property type="molecule type" value="Genomic_DNA"/>
</dbReference>
<dbReference type="SUPFAM" id="SSF56219">
    <property type="entry name" value="DNase I-like"/>
    <property type="match status" value="1"/>
</dbReference>
<evidence type="ECO:0000313" key="3">
    <source>
        <dbReference type="EMBL" id="CAB79491.1"/>
    </source>
</evidence>
<proteinExistence type="predicted"/>
<protein>
    <submittedName>
        <fullName evidence="3">Uncharacterized protein AT4g26360</fullName>
    </submittedName>
    <submittedName>
        <fullName evidence="2">Uncharacterized protein M3E9.210</fullName>
    </submittedName>
</protein>
<dbReference type="Gene3D" id="3.60.10.10">
    <property type="entry name" value="Endonuclease/exonuclease/phosphatase"/>
    <property type="match status" value="1"/>
</dbReference>
<evidence type="ECO:0000259" key="1">
    <source>
        <dbReference type="PROSITE" id="PS50878"/>
    </source>
</evidence>
<gene>
    <name evidence="2" type="primary">M3E9.210</name>
    <name evidence="3" type="ordered locus">At4g26360</name>
</gene>
<dbReference type="SUPFAM" id="SSF56672">
    <property type="entry name" value="DNA/RNA polymerases"/>
    <property type="match status" value="1"/>
</dbReference>
<dbReference type="EMBL" id="AL022223">
    <property type="protein sequence ID" value="CAA18234.1"/>
    <property type="molecule type" value="Genomic_DNA"/>
</dbReference>
<dbReference type="ExpressionAtlas" id="O65598">
    <property type="expression patterns" value="baseline and differential"/>
</dbReference>
<dbReference type="GO" id="GO:0003824">
    <property type="term" value="F:catalytic activity"/>
    <property type="evidence" value="ECO:0007669"/>
    <property type="project" value="InterPro"/>
</dbReference>
<dbReference type="PIR" id="T05068">
    <property type="entry name" value="T05068"/>
</dbReference>
<sequence>MSCGFNIPSHRNGFKKWFKVNRPIFGGVIEKHVKQPKDKKFINALLPGWFFDENYGFSDLGKIWVLWDPSVEVVIVAKSLQMITCEVLFPNSRTWIVISVVYAANEDDKRKELWREITALVASPVTFNRPWILLGDFNQVLHPHEHSRHVSLNVDRRIRDFRECLLDAELSDLVYKGSSFTWWNKSKTRPVAKKIDRILVNESWSNLFPSSFGLFGPPDFSDHASCGVVLELDPIKAKRPFKFFNFLLKNPEFLNLVWDVWYSTNVVGSSMFRVSKKLKALKKPIKDFSRLNYSNLEKRTEEAHETLLSFQNLTLDNPSLENAAHELEAQRKWQILATAEESFFRQRSRVTWFAEGDGNTRYFHRMADSRKSVNTITTLVDDSGTQIDSQQGIADHCALYFENLLSDDNDPYSLEQDDMNLLLTYRCPYSQVADLEAMFSDEDIKAAFFGLPSNKACGPDGFPVTAAVREFFISGNLLKQWNATTIVLIPKFPNASCTSDFRPISCMNTLYKVIARLLTDRLQKLLSCVISPSQSAFLPGRLLAENVLLATEMVHGYNWRNISLRGMLKVDLRKAFDSVRWEFIIAALLALGVPTKFINWIHQCISTPTFTVSVNGCCGGFFKSAKGLRQGDPLSPYLFVLAMEVFSKLLNSRFDSGYIRYHPKASDLSISHLMFADDVMIFFDGGSSSLHGICETLEDFASWSGLKVNNDKSHFFCAGLEQAERNSLAAYGFPQGCLPIRYLGLPLMCRKLRIAEYEPLLEKSPKNSDHGQQIVYLTQVEFNLLLPLSMVSSTFGCPLSCCQRVALRRLKAFVLGSFERETLMVVEEQRSLGLLFASQKMKVGLALEDSPSGTKRFVCVLFGFSLIIKVRFGFLGTLITILEADPWSWRMLLFLRPLAEQFVKCNLGNGRIAHFWHDSWTSLGPLIKVMGDYGSRSLRIPLNARVVEALGVNGWKLPLSRSAPAQAIHEHISTIMTPSPATIEDSFDWVVGGVVCQGSLRQGLGMLLDQEHRNWTGQRLFGSRVLFLSMPSTCGLVSWIDSQLVKGLPLGAISSLSIVAYALLRLSPETISFFPVNLRLRKVSAHAIIYNIWRQRNNVLHNNLRIAPLIIFKIVDREIRNIISSRYHRKRWRNLMVLWIR</sequence>
<dbReference type="InterPro" id="IPR043502">
    <property type="entry name" value="DNA/RNA_pol_sf"/>
</dbReference>
<reference evidence="2" key="3">
    <citation type="submission" date="1999-08" db="EMBL/GenBank/DDBJ databases">
        <authorList>
            <person name="EU Arabidopsis sequencing project"/>
        </authorList>
    </citation>
    <scope>NUCLEOTIDE SEQUENCE</scope>
</reference>
<accession>O65598</accession>
<organism evidence="2">
    <name type="scientific">Arabidopsis thaliana</name>
    <name type="common">Mouse-ear cress</name>
    <dbReference type="NCBI Taxonomy" id="3702"/>
    <lineage>
        <taxon>Eukaryota</taxon>
        <taxon>Viridiplantae</taxon>
        <taxon>Streptophyta</taxon>
        <taxon>Embryophyta</taxon>
        <taxon>Tracheophyta</taxon>
        <taxon>Spermatophyta</taxon>
        <taxon>Magnoliopsida</taxon>
        <taxon>eudicotyledons</taxon>
        <taxon>Gunneridae</taxon>
        <taxon>Pentapetalae</taxon>
        <taxon>rosids</taxon>
        <taxon>malvids</taxon>
        <taxon>Brassicales</taxon>
        <taxon>Brassicaceae</taxon>
        <taxon>Camelineae</taxon>
        <taxon>Arabidopsis</taxon>
    </lineage>
</organism>
<evidence type="ECO:0000313" key="2">
    <source>
        <dbReference type="EMBL" id="CAA18234.1"/>
    </source>
</evidence>
<dbReference type="Pfam" id="PF00078">
    <property type="entry name" value="RVT_1"/>
    <property type="match status" value="1"/>
</dbReference>
<feature type="domain" description="Reverse transcriptase" evidence="1">
    <location>
        <begin position="470"/>
        <end position="747"/>
    </location>
</feature>
<reference evidence="3" key="5">
    <citation type="submission" date="2000-03" db="EMBL/GenBank/DDBJ databases">
        <authorList>
            <person name="Rose M."/>
            <person name="Hempel S."/>
            <person name="Entian K.-D."/>
            <person name="Mewes H.W."/>
            <person name="Lemcke K."/>
            <person name="Mayer K.F.X."/>
        </authorList>
    </citation>
    <scope>NUCLEOTIDE SEQUENCE</scope>
</reference>